<sequence length="395" mass="43321">TKPPPGPQPRSPKKTPPPASQPRSPNKSPPPSAAIAAPVPEPSPPVPTVAAIEEDARPQELRRLRLEIAERSLVDLDGGLDEEEWAECASFLLASGLKPAEWTQLWSALKLPEETQATALDVLLRLSLPRGEAQMLSLPTVFCELVKARRVRLRSLEEFFVHALPRSLAMDSPDRPTDWTAPLPSFYSGGADPGVEAGSSPWQCMRSVFAHCLVLLFPTSGDVGWGWARVGWTWATWWDCCQRCLGTAPPAVALAVFSAVLGLLRERAGGVPFADWELWKASQADDVENLINRLTSEAQPEPTTSIEHLLAQLGLSQLRVVPVLELSETEQEEQQELEPQQKEKLPSPEHQDKQSELADQEEQHKPQEENEDTHAVDGPSAGLDGSDALVQCMPQ</sequence>
<evidence type="ECO:0000256" key="1">
    <source>
        <dbReference type="SAM" id="MobiDB-lite"/>
    </source>
</evidence>
<feature type="region of interest" description="Disordered" evidence="1">
    <location>
        <begin position="329"/>
        <end position="395"/>
    </location>
</feature>
<dbReference type="Proteomes" id="UP000654075">
    <property type="component" value="Unassembled WGS sequence"/>
</dbReference>
<organism evidence="2 3">
    <name type="scientific">Polarella glacialis</name>
    <name type="common">Dinoflagellate</name>
    <dbReference type="NCBI Taxonomy" id="89957"/>
    <lineage>
        <taxon>Eukaryota</taxon>
        <taxon>Sar</taxon>
        <taxon>Alveolata</taxon>
        <taxon>Dinophyceae</taxon>
        <taxon>Suessiales</taxon>
        <taxon>Suessiaceae</taxon>
        <taxon>Polarella</taxon>
    </lineage>
</organism>
<feature type="region of interest" description="Disordered" evidence="1">
    <location>
        <begin position="1"/>
        <end position="48"/>
    </location>
</feature>
<feature type="non-terminal residue" evidence="2">
    <location>
        <position position="1"/>
    </location>
</feature>
<reference evidence="2" key="1">
    <citation type="submission" date="2021-02" db="EMBL/GenBank/DDBJ databases">
        <authorList>
            <person name="Dougan E. K."/>
            <person name="Rhodes N."/>
            <person name="Thang M."/>
            <person name="Chan C."/>
        </authorList>
    </citation>
    <scope>NUCLEOTIDE SEQUENCE</scope>
</reference>
<evidence type="ECO:0000313" key="3">
    <source>
        <dbReference type="Proteomes" id="UP000654075"/>
    </source>
</evidence>
<accession>A0A813FPL4</accession>
<dbReference type="EMBL" id="CAJNNV010025366">
    <property type="protein sequence ID" value="CAE8614112.1"/>
    <property type="molecule type" value="Genomic_DNA"/>
</dbReference>
<dbReference type="AlphaFoldDB" id="A0A813FPL4"/>
<name>A0A813FPL4_POLGL</name>
<gene>
    <name evidence="2" type="ORF">PGLA1383_LOCUS31846</name>
</gene>
<comment type="caution">
    <text evidence="2">The sequence shown here is derived from an EMBL/GenBank/DDBJ whole genome shotgun (WGS) entry which is preliminary data.</text>
</comment>
<feature type="compositionally biased region" description="Pro residues" evidence="1">
    <location>
        <begin position="1"/>
        <end position="20"/>
    </location>
</feature>
<keyword evidence="3" id="KW-1185">Reference proteome</keyword>
<protein>
    <submittedName>
        <fullName evidence="2">Uncharacterized protein</fullName>
    </submittedName>
</protein>
<evidence type="ECO:0000313" key="2">
    <source>
        <dbReference type="EMBL" id="CAE8614112.1"/>
    </source>
</evidence>
<proteinExistence type="predicted"/>
<feature type="compositionally biased region" description="Basic and acidic residues" evidence="1">
    <location>
        <begin position="339"/>
        <end position="375"/>
    </location>
</feature>